<dbReference type="EMBL" id="FUWR01000027">
    <property type="protein sequence ID" value="SKA21116.1"/>
    <property type="molecule type" value="Genomic_DNA"/>
</dbReference>
<reference evidence="3" key="1">
    <citation type="submission" date="2017-02" db="EMBL/GenBank/DDBJ databases">
        <authorList>
            <person name="Varghese N."/>
            <person name="Submissions S."/>
        </authorList>
    </citation>
    <scope>NUCLEOTIDE SEQUENCE [LARGE SCALE GENOMIC DNA]</scope>
    <source>
        <strain evidence="3">ATCC BAA-34</strain>
    </source>
</reference>
<sequence length="73" mass="8376">MKIRLCEHNQGAEKLAKQLEEQFAGLNIKIKKCAKQCKVCRREPFAIANKYLIKASDSGELLPFLKQLIEEKT</sequence>
<protein>
    <recommendedName>
        <fullName evidence="4">DUF1450 domain-containing protein</fullName>
    </recommendedName>
</protein>
<dbReference type="AlphaFoldDB" id="A0A1T4RZ30"/>
<evidence type="ECO:0000256" key="1">
    <source>
        <dbReference type="SAM" id="Coils"/>
    </source>
</evidence>
<dbReference type="RefSeq" id="WP_078791365.1">
    <property type="nucleotide sequence ID" value="NZ_FUWR01000027.1"/>
</dbReference>
<evidence type="ECO:0008006" key="4">
    <source>
        <dbReference type="Google" id="ProtNLM"/>
    </source>
</evidence>
<keyword evidence="3" id="KW-1185">Reference proteome</keyword>
<evidence type="ECO:0000313" key="2">
    <source>
        <dbReference type="EMBL" id="SKA21116.1"/>
    </source>
</evidence>
<organism evidence="2 3">
    <name type="scientific">Trichlorobacter thiogenes</name>
    <dbReference type="NCBI Taxonomy" id="115783"/>
    <lineage>
        <taxon>Bacteria</taxon>
        <taxon>Pseudomonadati</taxon>
        <taxon>Thermodesulfobacteriota</taxon>
        <taxon>Desulfuromonadia</taxon>
        <taxon>Geobacterales</taxon>
        <taxon>Geobacteraceae</taxon>
        <taxon>Trichlorobacter</taxon>
    </lineage>
</organism>
<dbReference type="OrthoDB" id="1684419at2"/>
<feature type="coiled-coil region" evidence="1">
    <location>
        <begin position="2"/>
        <end position="36"/>
    </location>
</feature>
<keyword evidence="1" id="KW-0175">Coiled coil</keyword>
<proteinExistence type="predicted"/>
<dbReference type="STRING" id="115783.SAMN02745119_03148"/>
<accession>A0A1T4RZ30</accession>
<gene>
    <name evidence="2" type="ORF">SAMN02745119_03148</name>
</gene>
<dbReference type="InterPro" id="IPR009910">
    <property type="entry name" value="DUF1450"/>
</dbReference>
<dbReference type="Proteomes" id="UP000190102">
    <property type="component" value="Unassembled WGS sequence"/>
</dbReference>
<name>A0A1T4RZ30_9BACT</name>
<evidence type="ECO:0000313" key="3">
    <source>
        <dbReference type="Proteomes" id="UP000190102"/>
    </source>
</evidence>
<dbReference type="Pfam" id="PF07293">
    <property type="entry name" value="DUF1450"/>
    <property type="match status" value="1"/>
</dbReference>